<dbReference type="Pfam" id="PF01850">
    <property type="entry name" value="PIN"/>
    <property type="match status" value="1"/>
</dbReference>
<keyword evidence="2 5" id="KW-0540">Nuclease</keyword>
<comment type="function">
    <text evidence="5">Toxic component of a toxin-antitoxin (TA) system. An RNase.</text>
</comment>
<dbReference type="GO" id="GO:0090729">
    <property type="term" value="F:toxin activity"/>
    <property type="evidence" value="ECO:0007669"/>
    <property type="project" value="UniProtKB-KW"/>
</dbReference>
<evidence type="ECO:0000256" key="3">
    <source>
        <dbReference type="ARBA" id="ARBA00022723"/>
    </source>
</evidence>
<dbReference type="InterPro" id="IPR029060">
    <property type="entry name" value="PIN-like_dom_sf"/>
</dbReference>
<keyword evidence="5" id="KW-0800">Toxin</keyword>
<name>A0A2A2SEI0_9SPHN</name>
<feature type="domain" description="PIN" evidence="6">
    <location>
        <begin position="2"/>
        <end position="130"/>
    </location>
</feature>
<organism evidence="7 8">
    <name type="scientific">Sphingomonas lenta</name>
    <dbReference type="NCBI Taxonomy" id="1141887"/>
    <lineage>
        <taxon>Bacteria</taxon>
        <taxon>Pseudomonadati</taxon>
        <taxon>Pseudomonadota</taxon>
        <taxon>Alphaproteobacteria</taxon>
        <taxon>Sphingomonadales</taxon>
        <taxon>Sphingomonadaceae</taxon>
        <taxon>Sphingomonas</taxon>
    </lineage>
</organism>
<feature type="binding site" evidence="5">
    <location>
        <position position="104"/>
    </location>
    <ligand>
        <name>Mg(2+)</name>
        <dbReference type="ChEBI" id="CHEBI:18420"/>
    </ligand>
</feature>
<keyword evidence="8" id="KW-1185">Reference proteome</keyword>
<evidence type="ECO:0000256" key="4">
    <source>
        <dbReference type="ARBA" id="ARBA00022801"/>
    </source>
</evidence>
<dbReference type="CDD" id="cd09874">
    <property type="entry name" value="PIN_MT3492-like"/>
    <property type="match status" value="1"/>
</dbReference>
<comment type="cofactor">
    <cofactor evidence="5">
        <name>Mg(2+)</name>
        <dbReference type="ChEBI" id="CHEBI:18420"/>
    </cofactor>
</comment>
<dbReference type="InterPro" id="IPR002716">
    <property type="entry name" value="PIN_dom"/>
</dbReference>
<dbReference type="InterPro" id="IPR022907">
    <property type="entry name" value="VapC_family"/>
</dbReference>
<dbReference type="HAMAP" id="MF_00265">
    <property type="entry name" value="VapC_Nob1"/>
    <property type="match status" value="1"/>
</dbReference>
<evidence type="ECO:0000313" key="7">
    <source>
        <dbReference type="EMBL" id="PAX07605.1"/>
    </source>
</evidence>
<sequence length="142" mass="15412">MIYADASFVVAVLAQETYSALARAFLADHGPTELVVSAWAITEVASALAMKERRRDIDRRERERLAAEWDRLRSMMTPASIGEEDFVSAASLVDADPRGLRAGDALHLAIVRRAGHALATLDRDLADAAEAIGVEVMLRPPA</sequence>
<evidence type="ECO:0000259" key="6">
    <source>
        <dbReference type="Pfam" id="PF01850"/>
    </source>
</evidence>
<protein>
    <recommendedName>
        <fullName evidence="5">Ribonuclease VapC</fullName>
        <shortName evidence="5">RNase VapC</shortName>
        <ecNumber evidence="5">3.1.-.-</ecNumber>
    </recommendedName>
    <alternativeName>
        <fullName evidence="5">Toxin VapC</fullName>
    </alternativeName>
</protein>
<comment type="similarity">
    <text evidence="5">Belongs to the PINc/VapC protein family.</text>
</comment>
<dbReference type="SUPFAM" id="SSF88723">
    <property type="entry name" value="PIN domain-like"/>
    <property type="match status" value="1"/>
</dbReference>
<dbReference type="EC" id="3.1.-.-" evidence="5"/>
<dbReference type="Gene3D" id="3.40.50.1010">
    <property type="entry name" value="5'-nuclease"/>
    <property type="match status" value="1"/>
</dbReference>
<dbReference type="GO" id="GO:0016787">
    <property type="term" value="F:hydrolase activity"/>
    <property type="evidence" value="ECO:0007669"/>
    <property type="project" value="UniProtKB-KW"/>
</dbReference>
<evidence type="ECO:0000313" key="8">
    <source>
        <dbReference type="Proteomes" id="UP000218151"/>
    </source>
</evidence>
<keyword evidence="5" id="KW-0460">Magnesium</keyword>
<dbReference type="GO" id="GO:0004540">
    <property type="term" value="F:RNA nuclease activity"/>
    <property type="evidence" value="ECO:0007669"/>
    <property type="project" value="InterPro"/>
</dbReference>
<dbReference type="GO" id="GO:0000287">
    <property type="term" value="F:magnesium ion binding"/>
    <property type="evidence" value="ECO:0007669"/>
    <property type="project" value="UniProtKB-UniRule"/>
</dbReference>
<keyword evidence="4 5" id="KW-0378">Hydrolase</keyword>
<keyword evidence="3 5" id="KW-0479">Metal-binding</keyword>
<dbReference type="RefSeq" id="WP_095997848.1">
    <property type="nucleotide sequence ID" value="NZ_NSLI01000003.1"/>
</dbReference>
<feature type="binding site" evidence="5">
    <location>
        <position position="5"/>
    </location>
    <ligand>
        <name>Mg(2+)</name>
        <dbReference type="ChEBI" id="CHEBI:18420"/>
    </ligand>
</feature>
<evidence type="ECO:0000256" key="5">
    <source>
        <dbReference type="HAMAP-Rule" id="MF_00265"/>
    </source>
</evidence>
<keyword evidence="1 5" id="KW-1277">Toxin-antitoxin system</keyword>
<comment type="caution">
    <text evidence="7">The sequence shown here is derived from an EMBL/GenBank/DDBJ whole genome shotgun (WGS) entry which is preliminary data.</text>
</comment>
<gene>
    <name evidence="5" type="primary">vapC</name>
    <name evidence="7" type="ORF">CKY28_08100</name>
</gene>
<evidence type="ECO:0000256" key="2">
    <source>
        <dbReference type="ARBA" id="ARBA00022722"/>
    </source>
</evidence>
<dbReference type="Proteomes" id="UP000218151">
    <property type="component" value="Unassembled WGS sequence"/>
</dbReference>
<dbReference type="OrthoDB" id="7204339at2"/>
<dbReference type="AlphaFoldDB" id="A0A2A2SEI0"/>
<evidence type="ECO:0000256" key="1">
    <source>
        <dbReference type="ARBA" id="ARBA00022649"/>
    </source>
</evidence>
<reference evidence="8" key="1">
    <citation type="submission" date="2017-09" db="EMBL/GenBank/DDBJ databases">
        <authorList>
            <person name="Feng G."/>
            <person name="Zhu H."/>
        </authorList>
    </citation>
    <scope>NUCLEOTIDE SEQUENCE [LARGE SCALE GENOMIC DNA]</scope>
    <source>
        <strain evidence="8">1PNM-20</strain>
    </source>
</reference>
<dbReference type="EMBL" id="NSLI01000003">
    <property type="protein sequence ID" value="PAX07605.1"/>
    <property type="molecule type" value="Genomic_DNA"/>
</dbReference>
<accession>A0A2A2SEI0</accession>
<proteinExistence type="inferred from homology"/>